<feature type="compositionally biased region" description="Basic and acidic residues" evidence="1">
    <location>
        <begin position="946"/>
        <end position="986"/>
    </location>
</feature>
<reference evidence="3 4" key="1">
    <citation type="submission" date="2014-12" db="EMBL/GenBank/DDBJ databases">
        <title>Genome assembly of Enhygromyxa salina DSM 15201.</title>
        <authorList>
            <person name="Sharma G."/>
            <person name="Subramanian S."/>
        </authorList>
    </citation>
    <scope>NUCLEOTIDE SEQUENCE [LARGE SCALE GENOMIC DNA]</scope>
    <source>
        <strain evidence="3 4">DSM 15201</strain>
    </source>
</reference>
<evidence type="ECO:0000313" key="4">
    <source>
        <dbReference type="Proteomes" id="UP000031599"/>
    </source>
</evidence>
<gene>
    <name evidence="3" type="ORF">DB30_06196</name>
</gene>
<accession>A0A0C1ZB53</accession>
<feature type="region of interest" description="Disordered" evidence="1">
    <location>
        <begin position="909"/>
        <end position="928"/>
    </location>
</feature>
<dbReference type="Proteomes" id="UP000031599">
    <property type="component" value="Unassembled WGS sequence"/>
</dbReference>
<feature type="compositionally biased region" description="Basic and acidic residues" evidence="1">
    <location>
        <begin position="1019"/>
        <end position="1034"/>
    </location>
</feature>
<protein>
    <submittedName>
        <fullName evidence="3">Uncharacterized protein</fullName>
    </submittedName>
</protein>
<feature type="transmembrane region" description="Helical" evidence="2">
    <location>
        <begin position="7"/>
        <end position="28"/>
    </location>
</feature>
<dbReference type="InterPro" id="IPR019651">
    <property type="entry name" value="Glutamate_DH_NAD-spec"/>
</dbReference>
<feature type="transmembrane region" description="Helical" evidence="2">
    <location>
        <begin position="100"/>
        <end position="122"/>
    </location>
</feature>
<proteinExistence type="predicted"/>
<evidence type="ECO:0000313" key="3">
    <source>
        <dbReference type="EMBL" id="KIG14894.1"/>
    </source>
</evidence>
<feature type="transmembrane region" description="Helical" evidence="2">
    <location>
        <begin position="750"/>
        <end position="770"/>
    </location>
</feature>
<dbReference type="Pfam" id="PF10712">
    <property type="entry name" value="NAD-GH"/>
    <property type="match status" value="1"/>
</dbReference>
<keyword evidence="2" id="KW-0472">Membrane</keyword>
<comment type="caution">
    <text evidence="3">The sequence shown here is derived from an EMBL/GenBank/DDBJ whole genome shotgun (WGS) entry which is preliminary data.</text>
</comment>
<name>A0A0C1ZB53_9BACT</name>
<keyword evidence="2" id="KW-1133">Transmembrane helix</keyword>
<feature type="transmembrane region" description="Helical" evidence="2">
    <location>
        <begin position="715"/>
        <end position="744"/>
    </location>
</feature>
<evidence type="ECO:0000256" key="2">
    <source>
        <dbReference type="SAM" id="Phobius"/>
    </source>
</evidence>
<keyword evidence="2" id="KW-0812">Transmembrane</keyword>
<dbReference type="EMBL" id="JMCC02000063">
    <property type="protein sequence ID" value="KIG14894.1"/>
    <property type="molecule type" value="Genomic_DNA"/>
</dbReference>
<sequence length="1034" mass="106608">MGAGGRVVGLSLGFSVVGLGLGLGGVGVRFGSDVVGLVGVGSGVVRLGLEGVGVRFGSGVVGLGGVDVRFGSGVVGLVGVGVRSDVVGLVGDGVRFGSDVVGLGLVGVGVGSGVVGLVGVGVRFGSGVVGLGGVGVRFGGGVVGVGVGVRFGSDVVGHGLVGVGVRYGSGVVGHGLVGVGSRFGSGVVGLEGVGVRFGRRVLGVDVRLGRLGRLGRRVVGRCLLGGVGVGVGRGFRAVCVLHLRELVVLHLVGLGLIGAAQLERRDPIVAAIVILAVVEVGELVGFRGLVLAGLVAGLAGLDRHRVIIELRAQLGRQRLDQPSEGLERQRQQLFVALLERGLGVLAPRDQAGPQQIVNPGVEVGQPRLVDLGELGHALAQAIAAIPRRRELGPRPRLEPQSRERPRAQAHALAQRQRQAGMIDAQADAASGVELDVELGLLAAAAVAVNEHPQGERALIVVGLVELEQRATFFVELDQRDAADHGGWCAAVDQAPRGAAEGQPQLAAGDVDDPGLRAPLVATVGLERESAHDEVIVEGGGRQLGLGHPAEQRLDPILNDGDPGAAADEHDRVELVGILAGVLEQRLRERGGGLDQIVDQALEAAPLEGHEQVLGPARVGPHEGQADLVLLVVAQRSLGLLRHVAHPGADRGVARQVDLVGVFELAEQPVDDALVDVVTAEVRAAAGREDLDVAVVESRERGVEAAGAEVQQQHGLLAGFVGFAAAVVCVVGLVCVAGLVCVGLARVGVVFVVALVAFVVSFFVSFVRVVVVASSDERRPGATHERGLEPANAQCGCALALEGRPGQGRRGGPVNQLDLLEPGDAERVNERASARVAAAGGDRHDRALDHEVMSALNLLDDRLGQGPKHPRHRPRLAGQAKVHVATGAALDRDLPPAIVVQLRELMAATREPQRPKHLGPGLGDRQPAGDVTKHELVFGLVHAAGVEAHDRRDSPTLGGEREHLRPTIDDQRGAHRGAAEVEHEDRVGSGVRGLAGAHERRRSLSAATDRCQAGAGGVTRRSDSFRGSRLRDLEI</sequence>
<dbReference type="AlphaFoldDB" id="A0A0C1ZB53"/>
<evidence type="ECO:0000256" key="1">
    <source>
        <dbReference type="SAM" id="MobiDB-lite"/>
    </source>
</evidence>
<organism evidence="3 4">
    <name type="scientific">Enhygromyxa salina</name>
    <dbReference type="NCBI Taxonomy" id="215803"/>
    <lineage>
        <taxon>Bacteria</taxon>
        <taxon>Pseudomonadati</taxon>
        <taxon>Myxococcota</taxon>
        <taxon>Polyangia</taxon>
        <taxon>Nannocystales</taxon>
        <taxon>Nannocystaceae</taxon>
        <taxon>Enhygromyxa</taxon>
    </lineage>
</organism>
<feature type="region of interest" description="Disordered" evidence="1">
    <location>
        <begin position="946"/>
        <end position="1034"/>
    </location>
</feature>